<dbReference type="AlphaFoldDB" id="A0A846X7A3"/>
<evidence type="ECO:0000313" key="1">
    <source>
        <dbReference type="EMBL" id="NKY32061.1"/>
    </source>
</evidence>
<organism evidence="1 2">
    <name type="scientific">Nocardia speluncae</name>
    <dbReference type="NCBI Taxonomy" id="419477"/>
    <lineage>
        <taxon>Bacteria</taxon>
        <taxon>Bacillati</taxon>
        <taxon>Actinomycetota</taxon>
        <taxon>Actinomycetes</taxon>
        <taxon>Mycobacteriales</taxon>
        <taxon>Nocardiaceae</taxon>
        <taxon>Nocardia</taxon>
    </lineage>
</organism>
<proteinExistence type="predicted"/>
<dbReference type="SUPFAM" id="SSF50475">
    <property type="entry name" value="FMN-binding split barrel"/>
    <property type="match status" value="1"/>
</dbReference>
<evidence type="ECO:0000313" key="2">
    <source>
        <dbReference type="Proteomes" id="UP000565715"/>
    </source>
</evidence>
<reference evidence="1 2" key="1">
    <citation type="submission" date="2020-04" db="EMBL/GenBank/DDBJ databases">
        <title>MicrobeNet Type strains.</title>
        <authorList>
            <person name="Nicholson A.C."/>
        </authorList>
    </citation>
    <scope>NUCLEOTIDE SEQUENCE [LARGE SCALE GENOMIC DNA]</scope>
    <source>
        <strain evidence="1 2">DSM 45078</strain>
    </source>
</reference>
<dbReference type="Proteomes" id="UP000565715">
    <property type="component" value="Unassembled WGS sequence"/>
</dbReference>
<dbReference type="EMBL" id="JAAXOO010000001">
    <property type="protein sequence ID" value="NKY32061.1"/>
    <property type="molecule type" value="Genomic_DNA"/>
</dbReference>
<name>A0A846X7A3_9NOCA</name>
<comment type="caution">
    <text evidence="1">The sequence shown here is derived from an EMBL/GenBank/DDBJ whole genome shotgun (WGS) entry which is preliminary data.</text>
</comment>
<sequence length="151" mass="16515">MSDEVTAIEIRKKLTEVLTHSSIDLATSEDGVNWATSAFFANLDEDLFRLTLILENRGRTLGQLKANPNVGVKVVPGGIADPFAQGLGTVTLRDDSERDETFQALLRKEPQVEPFFASPVTAVVIDIDWWRVTHLGGGWLPGKVLERGNGA</sequence>
<accession>A0A846X7A3</accession>
<protein>
    <submittedName>
        <fullName evidence="1">Pyridoxamine 5'-phosphate oxidase family protein</fullName>
    </submittedName>
</protein>
<gene>
    <name evidence="1" type="ORF">HGA13_03095</name>
</gene>
<dbReference type="RefSeq" id="WP_068035808.1">
    <property type="nucleotide sequence ID" value="NZ_JAAXOO010000001.1"/>
</dbReference>
<keyword evidence="2" id="KW-1185">Reference proteome</keyword>